<protein>
    <submittedName>
        <fullName evidence="2">PadR family transcriptional regulator</fullName>
    </submittedName>
</protein>
<dbReference type="RefSeq" id="WP_148450486.1">
    <property type="nucleotide sequence ID" value="NZ_VSDO01000001.1"/>
</dbReference>
<sequence length="174" mass="20950">MDIDILILAQLMQGPKHGYEIKKNILAVLNSQRMINNNSLYPKLKRFEEREMVSKTMEEQEKRPNRHVYAITETGRRFFLETIHHFSSDLIEADEEWNLRLAYYHFLDKPTRMRLLVFRRQALAAKRLRLEKLGRADRDADQPMFSRELSRYLQEMMVKEEEIIVRLQTELDPL</sequence>
<accession>A0A5D0CYS9</accession>
<dbReference type="OrthoDB" id="9783723at2"/>
<dbReference type="PANTHER" id="PTHR33169:SF14">
    <property type="entry name" value="TRANSCRIPTIONAL REGULATOR RV3488"/>
    <property type="match status" value="1"/>
</dbReference>
<gene>
    <name evidence="2" type="ORF">FRY98_04300</name>
</gene>
<evidence type="ECO:0000313" key="2">
    <source>
        <dbReference type="EMBL" id="TYA14893.1"/>
    </source>
</evidence>
<dbReference type="PANTHER" id="PTHR33169">
    <property type="entry name" value="PADR-FAMILY TRANSCRIPTIONAL REGULATOR"/>
    <property type="match status" value="1"/>
</dbReference>
<evidence type="ECO:0000259" key="1">
    <source>
        <dbReference type="Pfam" id="PF03551"/>
    </source>
</evidence>
<reference evidence="2 3" key="1">
    <citation type="submission" date="2019-08" db="EMBL/GenBank/DDBJ databases">
        <title>Genome sequencing of Paenibacillus faecis DSM 23593(T).</title>
        <authorList>
            <person name="Kook J.-K."/>
            <person name="Park S.-N."/>
            <person name="Lim Y.K."/>
        </authorList>
    </citation>
    <scope>NUCLEOTIDE SEQUENCE [LARGE SCALE GENOMIC DNA]</scope>
    <source>
        <strain evidence="2 3">DSM 23593</strain>
    </source>
</reference>
<organism evidence="2 3">
    <name type="scientific">Paenibacillus faecis</name>
    <dbReference type="NCBI Taxonomy" id="862114"/>
    <lineage>
        <taxon>Bacteria</taxon>
        <taxon>Bacillati</taxon>
        <taxon>Bacillota</taxon>
        <taxon>Bacilli</taxon>
        <taxon>Bacillales</taxon>
        <taxon>Paenibacillaceae</taxon>
        <taxon>Paenibacillus</taxon>
    </lineage>
</organism>
<dbReference type="InterPro" id="IPR036390">
    <property type="entry name" value="WH_DNA-bd_sf"/>
</dbReference>
<evidence type="ECO:0000313" key="3">
    <source>
        <dbReference type="Proteomes" id="UP000325218"/>
    </source>
</evidence>
<dbReference type="SUPFAM" id="SSF46785">
    <property type="entry name" value="Winged helix' DNA-binding domain"/>
    <property type="match status" value="1"/>
</dbReference>
<dbReference type="Gene3D" id="1.10.10.10">
    <property type="entry name" value="Winged helix-like DNA-binding domain superfamily/Winged helix DNA-binding domain"/>
    <property type="match status" value="1"/>
</dbReference>
<proteinExistence type="predicted"/>
<comment type="caution">
    <text evidence="2">The sequence shown here is derived from an EMBL/GenBank/DDBJ whole genome shotgun (WGS) entry which is preliminary data.</text>
</comment>
<dbReference type="Proteomes" id="UP000325218">
    <property type="component" value="Unassembled WGS sequence"/>
</dbReference>
<dbReference type="InterPro" id="IPR036388">
    <property type="entry name" value="WH-like_DNA-bd_sf"/>
</dbReference>
<dbReference type="Pfam" id="PF03551">
    <property type="entry name" value="PadR"/>
    <property type="match status" value="1"/>
</dbReference>
<dbReference type="AlphaFoldDB" id="A0A5D0CYS9"/>
<dbReference type="InterPro" id="IPR052509">
    <property type="entry name" value="Metal_resp_DNA-bind_regulator"/>
</dbReference>
<dbReference type="EMBL" id="VSDO01000001">
    <property type="protein sequence ID" value="TYA14893.1"/>
    <property type="molecule type" value="Genomic_DNA"/>
</dbReference>
<dbReference type="InterPro" id="IPR005149">
    <property type="entry name" value="Tscrpt_reg_PadR_N"/>
</dbReference>
<keyword evidence="3" id="KW-1185">Reference proteome</keyword>
<name>A0A5D0CYS9_9BACL</name>
<feature type="domain" description="Transcription regulator PadR N-terminal" evidence="1">
    <location>
        <begin position="7"/>
        <end position="79"/>
    </location>
</feature>